<gene>
    <name evidence="11" type="ORF">Bxe_B0406</name>
</gene>
<dbReference type="GO" id="GO:0006436">
    <property type="term" value="P:tryptophanyl-tRNA aminoacylation"/>
    <property type="evidence" value="ECO:0007669"/>
    <property type="project" value="UniProtKB-UniRule"/>
</dbReference>
<dbReference type="GO" id="GO:0004830">
    <property type="term" value="F:tryptophan-tRNA ligase activity"/>
    <property type="evidence" value="ECO:0007669"/>
    <property type="project" value="UniProtKB-UniRule"/>
</dbReference>
<dbReference type="GO" id="GO:0005829">
    <property type="term" value="C:cytosol"/>
    <property type="evidence" value="ECO:0007669"/>
    <property type="project" value="TreeGrafter"/>
</dbReference>
<dbReference type="CDD" id="cd00806">
    <property type="entry name" value="TrpRS_core"/>
    <property type="match status" value="1"/>
</dbReference>
<dbReference type="PANTHER" id="PTHR43766:SF1">
    <property type="entry name" value="TRYPTOPHAN--TRNA LIGASE, MITOCHONDRIAL"/>
    <property type="match status" value="1"/>
</dbReference>
<evidence type="ECO:0000256" key="7">
    <source>
        <dbReference type="ARBA" id="ARBA00023146"/>
    </source>
</evidence>
<evidence type="ECO:0000256" key="2">
    <source>
        <dbReference type="ARBA" id="ARBA00013161"/>
    </source>
</evidence>
<keyword evidence="12" id="KW-1185">Reference proteome</keyword>
<evidence type="ECO:0000256" key="4">
    <source>
        <dbReference type="ARBA" id="ARBA00022741"/>
    </source>
</evidence>
<keyword evidence="7 10" id="KW-0030">Aminoacyl-tRNA synthetase</keyword>
<protein>
    <recommendedName>
        <fullName evidence="2 9">Tryptophan--tRNA ligase</fullName>
        <ecNumber evidence="2 9">6.1.1.2</ecNumber>
    </recommendedName>
</protein>
<dbReference type="PATRIC" id="fig|266265.5.peg.7390"/>
<dbReference type="Pfam" id="PF00579">
    <property type="entry name" value="tRNA-synt_1b"/>
    <property type="match status" value="1"/>
</dbReference>
<reference evidence="11 12" key="1">
    <citation type="journal article" date="2006" name="Proc. Natl. Acad. Sci. U.S.A.">
        <title>Burkholderia xenovorans LB400 harbors a multi-replicon, 9.73-Mbp genome shaped for versatility.</title>
        <authorList>
            <person name="Chain P.S."/>
            <person name="Denef V.J."/>
            <person name="Konstantinidis K.T."/>
            <person name="Vergez L.M."/>
            <person name="Agullo L."/>
            <person name="Reyes V.L."/>
            <person name="Hauser L."/>
            <person name="Cordova M."/>
            <person name="Gomez L."/>
            <person name="Gonzalez M."/>
            <person name="Land M."/>
            <person name="Lao V."/>
            <person name="Larimer F."/>
            <person name="LiPuma J.J."/>
            <person name="Mahenthiralingam E."/>
            <person name="Malfatti S.A."/>
            <person name="Marx C.J."/>
            <person name="Parnell J.J."/>
            <person name="Ramette A."/>
            <person name="Richardson P."/>
            <person name="Seeger M."/>
            <person name="Smith D."/>
            <person name="Spilker T."/>
            <person name="Sul W.J."/>
            <person name="Tsoi T.V."/>
            <person name="Ulrich L.E."/>
            <person name="Zhulin I.B."/>
            <person name="Tiedje J.M."/>
        </authorList>
    </citation>
    <scope>NUCLEOTIDE SEQUENCE [LARGE SCALE GENOMIC DNA]</scope>
    <source>
        <strain evidence="11 12">LB400</strain>
    </source>
</reference>
<comment type="similarity">
    <text evidence="1 10">Belongs to the class-I aminoacyl-tRNA synthetase family.</text>
</comment>
<evidence type="ECO:0000256" key="6">
    <source>
        <dbReference type="ARBA" id="ARBA00022917"/>
    </source>
</evidence>
<dbReference type="PRINTS" id="PR01039">
    <property type="entry name" value="TRNASYNTHTRP"/>
</dbReference>
<dbReference type="SUPFAM" id="SSF52374">
    <property type="entry name" value="Nucleotidylyl transferase"/>
    <property type="match status" value="1"/>
</dbReference>
<sequence>MTDANQTTNPPIILTGDRTTGPLHLGHYIGSLRSRVQLQHEAQQFLLLADAQAMTDNVGRHQKVTENVIEVALDYLAVGIDPAKSTIFIQSQVPELAELTQYLLNLVTVARLERNPTIKAEIVLRGFERDIPAGFLTYPVSQAADITAFKATRVPVGDDQLPMIEQTNELVRRFNNTVDKQVLVECEAVLSHVARLPGIDGKAKMSKSLGNAITLGASPDEITKAVNNMYTDPNHLRVSDPGQVEGNVVFAFLDAFEPDVPKVDELKAHYRRGGLGDSVVKRVLNEQLQSMLAPIRERRREFEADRAEVLNVLRRGTLRAREVAGATVSEVKGALGLNYFQS</sequence>
<evidence type="ECO:0000256" key="5">
    <source>
        <dbReference type="ARBA" id="ARBA00022840"/>
    </source>
</evidence>
<dbReference type="Proteomes" id="UP000001817">
    <property type="component" value="Chromosome 2"/>
</dbReference>
<dbReference type="KEGG" id="bxb:DR64_5742"/>
<keyword evidence="5 10" id="KW-0067">ATP-binding</keyword>
<dbReference type="FunFam" id="3.40.50.620:FF:000094">
    <property type="entry name" value="Tryptophan--tRNA ligase"/>
    <property type="match status" value="1"/>
</dbReference>
<dbReference type="GO" id="GO:0005524">
    <property type="term" value="F:ATP binding"/>
    <property type="evidence" value="ECO:0007669"/>
    <property type="project" value="UniProtKB-KW"/>
</dbReference>
<keyword evidence="4 10" id="KW-0547">Nucleotide-binding</keyword>
<dbReference type="EC" id="6.1.1.2" evidence="2 9"/>
<dbReference type="OrthoDB" id="9801042at2"/>
<dbReference type="Gene3D" id="1.10.240.10">
    <property type="entry name" value="Tyrosyl-Transfer RNA Synthetase"/>
    <property type="match status" value="1"/>
</dbReference>
<evidence type="ECO:0000256" key="8">
    <source>
        <dbReference type="ARBA" id="ARBA00049929"/>
    </source>
</evidence>
<evidence type="ECO:0000256" key="10">
    <source>
        <dbReference type="RuleBase" id="RU363036"/>
    </source>
</evidence>
<keyword evidence="6 10" id="KW-0648">Protein biosynthesis</keyword>
<dbReference type="EMBL" id="CP000271">
    <property type="protein sequence ID" value="ABE35540.1"/>
    <property type="molecule type" value="Genomic_DNA"/>
</dbReference>
<dbReference type="PANTHER" id="PTHR43766">
    <property type="entry name" value="TRYPTOPHAN--TRNA LIGASE, MITOCHONDRIAL"/>
    <property type="match status" value="1"/>
</dbReference>
<dbReference type="STRING" id="266265.Bxe_B0406"/>
<dbReference type="InterPro" id="IPR002305">
    <property type="entry name" value="aa-tRNA-synth_Ic"/>
</dbReference>
<dbReference type="InterPro" id="IPR014729">
    <property type="entry name" value="Rossmann-like_a/b/a_fold"/>
</dbReference>
<evidence type="ECO:0000313" key="12">
    <source>
        <dbReference type="Proteomes" id="UP000001817"/>
    </source>
</evidence>
<evidence type="ECO:0000256" key="3">
    <source>
        <dbReference type="ARBA" id="ARBA00022598"/>
    </source>
</evidence>
<dbReference type="eggNOG" id="COG0180">
    <property type="taxonomic scope" value="Bacteria"/>
</dbReference>
<dbReference type="InterPro" id="IPR002306">
    <property type="entry name" value="Trp-tRNA-ligase"/>
</dbReference>
<dbReference type="AlphaFoldDB" id="Q13K49"/>
<organism evidence="11 12">
    <name type="scientific">Paraburkholderia xenovorans (strain LB400)</name>
    <dbReference type="NCBI Taxonomy" id="266265"/>
    <lineage>
        <taxon>Bacteria</taxon>
        <taxon>Pseudomonadati</taxon>
        <taxon>Pseudomonadota</taxon>
        <taxon>Betaproteobacteria</taxon>
        <taxon>Burkholderiales</taxon>
        <taxon>Burkholderiaceae</taxon>
        <taxon>Paraburkholderia</taxon>
    </lineage>
</organism>
<evidence type="ECO:0000256" key="1">
    <source>
        <dbReference type="ARBA" id="ARBA00005594"/>
    </source>
</evidence>
<dbReference type="Gene3D" id="3.40.50.620">
    <property type="entry name" value="HUPs"/>
    <property type="match status" value="1"/>
</dbReference>
<name>Q13K49_PARXL</name>
<accession>Q13K49</accession>
<dbReference type="RefSeq" id="WP_011492817.1">
    <property type="nucleotide sequence ID" value="NC_007952.1"/>
</dbReference>
<evidence type="ECO:0000256" key="9">
    <source>
        <dbReference type="NCBIfam" id="TIGR00233"/>
    </source>
</evidence>
<dbReference type="InterPro" id="IPR050203">
    <property type="entry name" value="Trp-tRNA_synthetase"/>
</dbReference>
<comment type="catalytic activity">
    <reaction evidence="8">
        <text>tRNA(Trp) + L-tryptophan + ATP = L-tryptophyl-tRNA(Trp) + AMP + diphosphate + H(+)</text>
        <dbReference type="Rhea" id="RHEA:24080"/>
        <dbReference type="Rhea" id="RHEA-COMP:9671"/>
        <dbReference type="Rhea" id="RHEA-COMP:9705"/>
        <dbReference type="ChEBI" id="CHEBI:15378"/>
        <dbReference type="ChEBI" id="CHEBI:30616"/>
        <dbReference type="ChEBI" id="CHEBI:33019"/>
        <dbReference type="ChEBI" id="CHEBI:57912"/>
        <dbReference type="ChEBI" id="CHEBI:78442"/>
        <dbReference type="ChEBI" id="CHEBI:78535"/>
        <dbReference type="ChEBI" id="CHEBI:456215"/>
        <dbReference type="EC" id="6.1.1.2"/>
    </reaction>
</comment>
<dbReference type="NCBIfam" id="TIGR00233">
    <property type="entry name" value="trpS"/>
    <property type="match status" value="1"/>
</dbReference>
<dbReference type="FunFam" id="1.10.240.10:FF:000005">
    <property type="entry name" value="Tryptophan--tRNA ligase"/>
    <property type="match status" value="1"/>
</dbReference>
<keyword evidence="3 10" id="KW-0436">Ligase</keyword>
<proteinExistence type="inferred from homology"/>
<dbReference type="KEGG" id="bxe:Bxe_B0406"/>
<evidence type="ECO:0000313" key="11">
    <source>
        <dbReference type="EMBL" id="ABE35540.1"/>
    </source>
</evidence>